<protein>
    <recommendedName>
        <fullName evidence="8">Methylenetetrahydrofolate reductase</fullName>
    </recommendedName>
</protein>
<dbReference type="GO" id="GO:0106312">
    <property type="term" value="F:methylenetetrahydrofolate reductase (NADH) activity"/>
    <property type="evidence" value="ECO:0007669"/>
    <property type="project" value="UniProtKB-EC"/>
</dbReference>
<evidence type="ECO:0000313" key="10">
    <source>
        <dbReference type="Proteomes" id="UP000199202"/>
    </source>
</evidence>
<dbReference type="UniPathway" id="UPA00193"/>
<evidence type="ECO:0000256" key="5">
    <source>
        <dbReference type="ARBA" id="ARBA00022827"/>
    </source>
</evidence>
<dbReference type="AlphaFoldDB" id="A0A1G8A7A9"/>
<accession>A0A1G8A7A9</accession>
<keyword evidence="4 8" id="KW-0285">Flavoprotein</keyword>
<dbReference type="STRING" id="633440.SAMN05421869_101628"/>
<reference evidence="9 10" key="1">
    <citation type="submission" date="2016-10" db="EMBL/GenBank/DDBJ databases">
        <authorList>
            <person name="de Groot N.N."/>
        </authorList>
    </citation>
    <scope>NUCLEOTIDE SEQUENCE [LARGE SCALE GENOMIC DNA]</scope>
    <source>
        <strain evidence="9 10">CGMCC 4.6533</strain>
    </source>
</reference>
<name>A0A1G8A7A9_9ACTN</name>
<keyword evidence="10" id="KW-1185">Reference proteome</keyword>
<dbReference type="GO" id="GO:0005829">
    <property type="term" value="C:cytosol"/>
    <property type="evidence" value="ECO:0007669"/>
    <property type="project" value="TreeGrafter"/>
</dbReference>
<dbReference type="SUPFAM" id="SSF51730">
    <property type="entry name" value="FAD-linked oxidoreductase"/>
    <property type="match status" value="1"/>
</dbReference>
<comment type="cofactor">
    <cofactor evidence="1 8">
        <name>FAD</name>
        <dbReference type="ChEBI" id="CHEBI:57692"/>
    </cofactor>
</comment>
<gene>
    <name evidence="9" type="ORF">SAMN05421869_101628</name>
</gene>
<evidence type="ECO:0000256" key="6">
    <source>
        <dbReference type="ARBA" id="ARBA00023002"/>
    </source>
</evidence>
<evidence type="ECO:0000256" key="3">
    <source>
        <dbReference type="ARBA" id="ARBA00006743"/>
    </source>
</evidence>
<dbReference type="OrthoDB" id="9812555at2"/>
<dbReference type="RefSeq" id="WP_090928920.1">
    <property type="nucleotide sequence ID" value="NZ_FNDJ01000001.1"/>
</dbReference>
<dbReference type="Pfam" id="PF02219">
    <property type="entry name" value="MTHFR"/>
    <property type="match status" value="1"/>
</dbReference>
<evidence type="ECO:0000256" key="7">
    <source>
        <dbReference type="ARBA" id="ARBA00048628"/>
    </source>
</evidence>
<proteinExistence type="inferred from homology"/>
<dbReference type="PANTHER" id="PTHR45754:SF3">
    <property type="entry name" value="METHYLENETETRAHYDROFOLATE REDUCTASE (NADPH)"/>
    <property type="match status" value="1"/>
</dbReference>
<evidence type="ECO:0000256" key="1">
    <source>
        <dbReference type="ARBA" id="ARBA00001974"/>
    </source>
</evidence>
<evidence type="ECO:0000313" key="9">
    <source>
        <dbReference type="EMBL" id="SDH16290.1"/>
    </source>
</evidence>
<evidence type="ECO:0000256" key="4">
    <source>
        <dbReference type="ARBA" id="ARBA00022630"/>
    </source>
</evidence>
<dbReference type="GO" id="GO:0071949">
    <property type="term" value="F:FAD binding"/>
    <property type="evidence" value="ECO:0007669"/>
    <property type="project" value="TreeGrafter"/>
</dbReference>
<comment type="pathway">
    <text evidence="2 8">One-carbon metabolism; tetrahydrofolate interconversion.</text>
</comment>
<sequence length="294" mass="32459">MATQRESAGAGSPRSCLADLLRRISYEVTPFPNTERNVLEHVPVTVPLTVTVTKAKGIDATLGLTERLVRHGYTVAPHLPARQFRDRQHVADVVARLREARVRSVFVVGGDAPRPAGEFEDAYALLRAMREAHHPFEEVGIAGYPEGHPVVSREALELALKRKAPMATRVITQICFHAGTTADWAAGIAAAGIGLPVHVGIPGPVNRHKLMRITANLGLGQSARFLRKHRSLLWRFLLPGAYQPARLARELGLAVPRTGGNIRGLHIFTFDELSRTELWRRRLLESVSEKDDRS</sequence>
<evidence type="ECO:0000256" key="8">
    <source>
        <dbReference type="RuleBase" id="RU003862"/>
    </source>
</evidence>
<organism evidence="9 10">
    <name type="scientific">Nonomuraea jiangxiensis</name>
    <dbReference type="NCBI Taxonomy" id="633440"/>
    <lineage>
        <taxon>Bacteria</taxon>
        <taxon>Bacillati</taxon>
        <taxon>Actinomycetota</taxon>
        <taxon>Actinomycetes</taxon>
        <taxon>Streptosporangiales</taxon>
        <taxon>Streptosporangiaceae</taxon>
        <taxon>Nonomuraea</taxon>
    </lineage>
</organism>
<keyword evidence="6 8" id="KW-0560">Oxidoreductase</keyword>
<dbReference type="InterPro" id="IPR029041">
    <property type="entry name" value="FAD-linked_oxidoreductase-like"/>
</dbReference>
<dbReference type="PANTHER" id="PTHR45754">
    <property type="entry name" value="METHYLENETETRAHYDROFOLATE REDUCTASE"/>
    <property type="match status" value="1"/>
</dbReference>
<comment type="similarity">
    <text evidence="3 8">Belongs to the methylenetetrahydrofolate reductase family.</text>
</comment>
<comment type="catalytic activity">
    <reaction evidence="7">
        <text>(6S)-5-methyl-5,6,7,8-tetrahydrofolate + NAD(+) = (6R)-5,10-methylene-5,6,7,8-tetrahydrofolate + NADH + H(+)</text>
        <dbReference type="Rhea" id="RHEA:19821"/>
        <dbReference type="ChEBI" id="CHEBI:15378"/>
        <dbReference type="ChEBI" id="CHEBI:15636"/>
        <dbReference type="ChEBI" id="CHEBI:18608"/>
        <dbReference type="ChEBI" id="CHEBI:57540"/>
        <dbReference type="ChEBI" id="CHEBI:57945"/>
        <dbReference type="EC" id="1.5.1.54"/>
    </reaction>
    <physiologicalReaction direction="right-to-left" evidence="7">
        <dbReference type="Rhea" id="RHEA:19823"/>
    </physiologicalReaction>
</comment>
<dbReference type="GO" id="GO:0035999">
    <property type="term" value="P:tetrahydrofolate interconversion"/>
    <property type="evidence" value="ECO:0007669"/>
    <property type="project" value="UniProtKB-UniPathway"/>
</dbReference>
<keyword evidence="5 8" id="KW-0274">FAD</keyword>
<dbReference type="GO" id="GO:0009086">
    <property type="term" value="P:methionine biosynthetic process"/>
    <property type="evidence" value="ECO:0007669"/>
    <property type="project" value="TreeGrafter"/>
</dbReference>
<dbReference type="EMBL" id="FNDJ01000001">
    <property type="protein sequence ID" value="SDH16290.1"/>
    <property type="molecule type" value="Genomic_DNA"/>
</dbReference>
<dbReference type="Gene3D" id="3.20.20.220">
    <property type="match status" value="1"/>
</dbReference>
<evidence type="ECO:0000256" key="2">
    <source>
        <dbReference type="ARBA" id="ARBA00004777"/>
    </source>
</evidence>
<dbReference type="Proteomes" id="UP000199202">
    <property type="component" value="Unassembled WGS sequence"/>
</dbReference>
<dbReference type="InterPro" id="IPR003171">
    <property type="entry name" value="Mehydrof_redctse-like"/>
</dbReference>